<feature type="transmembrane region" description="Helical" evidence="1">
    <location>
        <begin position="30"/>
        <end position="63"/>
    </location>
</feature>
<feature type="transmembrane region" description="Helical" evidence="1">
    <location>
        <begin position="137"/>
        <end position="159"/>
    </location>
</feature>
<organism evidence="2 4">
    <name type="scientific">Georgenia halophila</name>
    <dbReference type="NCBI Taxonomy" id="620889"/>
    <lineage>
        <taxon>Bacteria</taxon>
        <taxon>Bacillati</taxon>
        <taxon>Actinomycetota</taxon>
        <taxon>Actinomycetes</taxon>
        <taxon>Micrococcales</taxon>
        <taxon>Bogoriellaceae</taxon>
        <taxon>Georgenia</taxon>
    </lineage>
</organism>
<dbReference type="Pfam" id="PF04306">
    <property type="entry name" value="DUF456"/>
    <property type="match status" value="1"/>
</dbReference>
<evidence type="ECO:0000313" key="4">
    <source>
        <dbReference type="Proteomes" id="UP001500622"/>
    </source>
</evidence>
<evidence type="ECO:0000256" key="1">
    <source>
        <dbReference type="SAM" id="Phobius"/>
    </source>
</evidence>
<reference evidence="4" key="2">
    <citation type="journal article" date="2019" name="Int. J. Syst. Evol. Microbiol.">
        <title>The Global Catalogue of Microorganisms (GCM) 10K type strain sequencing project: providing services to taxonomists for standard genome sequencing and annotation.</title>
        <authorList>
            <consortium name="The Broad Institute Genomics Platform"/>
            <consortium name="The Broad Institute Genome Sequencing Center for Infectious Disease"/>
            <person name="Wu L."/>
            <person name="Ma J."/>
        </authorList>
    </citation>
    <scope>NUCLEOTIDE SEQUENCE [LARGE SCALE GENOMIC DNA]</scope>
    <source>
        <strain evidence="4">JCM 17810</strain>
    </source>
</reference>
<keyword evidence="1" id="KW-1133">Transmembrane helix</keyword>
<dbReference type="EMBL" id="BAABGN010000002">
    <property type="protein sequence ID" value="GAA4417482.1"/>
    <property type="molecule type" value="Genomic_DNA"/>
</dbReference>
<proteinExistence type="predicted"/>
<feature type="transmembrane region" description="Helical" evidence="1">
    <location>
        <begin position="83"/>
        <end position="113"/>
    </location>
</feature>
<reference evidence="2" key="1">
    <citation type="journal article" date="2014" name="Int. J. Syst. Evol. Microbiol.">
        <title>Complete genome of a new Firmicutes species belonging to the dominant human colonic microbiota ('Ruminococcus bicirculans') reveals two chromosomes and a selective capacity to utilize plant glucans.</title>
        <authorList>
            <consortium name="NISC Comparative Sequencing Program"/>
            <person name="Wegmann U."/>
            <person name="Louis P."/>
            <person name="Goesmann A."/>
            <person name="Henrissat B."/>
            <person name="Duncan S.H."/>
            <person name="Flint H.J."/>
        </authorList>
    </citation>
    <scope>NUCLEOTIDE SEQUENCE</scope>
    <source>
        <strain evidence="2">JCM 17810</strain>
    </source>
</reference>
<sequence>MSPLAELLVALVIAVGLVGAVVQVYPGSLIVLAAVGTWGVATGGVVGWVVVAVALVAVTVAGIGKYLYAGKYLKAAGVPNRTLLFGGVLGVVGFFVVPVIGLPLGFILGVYLAELYRLRVQREARQATVQALRATGWTILIELSGAMLATGAWVIGLLLT</sequence>
<keyword evidence="4" id="KW-1185">Reference proteome</keyword>
<evidence type="ECO:0000313" key="2">
    <source>
        <dbReference type="EMBL" id="GAA4417482.1"/>
    </source>
</evidence>
<reference evidence="2" key="3">
    <citation type="submission" date="2023-12" db="EMBL/GenBank/DDBJ databases">
        <authorList>
            <person name="Sun Q."/>
            <person name="Inoue M."/>
        </authorList>
    </citation>
    <scope>NUCLEOTIDE SEQUENCE</scope>
    <source>
        <strain evidence="2">JCM 17810</strain>
    </source>
</reference>
<protein>
    <submittedName>
        <fullName evidence="2">DUF456 domain-containing protein</fullName>
    </submittedName>
</protein>
<dbReference type="InterPro" id="IPR007403">
    <property type="entry name" value="DUF456"/>
</dbReference>
<dbReference type="Proteomes" id="UP001500622">
    <property type="component" value="Unassembled WGS sequence"/>
</dbReference>
<evidence type="ECO:0000313" key="3">
    <source>
        <dbReference type="EMBL" id="GAA4421090.1"/>
    </source>
</evidence>
<gene>
    <name evidence="2" type="ORF">GCM10023169_06000</name>
    <name evidence="3" type="ORF">GCM10023169_13660</name>
</gene>
<dbReference type="EMBL" id="BAABGN010000004">
    <property type="protein sequence ID" value="GAA4421090.1"/>
    <property type="molecule type" value="Genomic_DNA"/>
</dbReference>
<comment type="caution">
    <text evidence="2">The sequence shown here is derived from an EMBL/GenBank/DDBJ whole genome shotgun (WGS) entry which is preliminary data.</text>
</comment>
<keyword evidence="1" id="KW-0472">Membrane</keyword>
<dbReference type="RefSeq" id="WP_345215003.1">
    <property type="nucleotide sequence ID" value="NZ_BAABGN010000002.1"/>
</dbReference>
<keyword evidence="1" id="KW-0812">Transmembrane</keyword>
<accession>A0ABP8KVD4</accession>
<name>A0ABP8KVD4_9MICO</name>